<comment type="catalytic activity">
    <reaction evidence="5">
        <text>3'-dephospho-CoA + ATP = ADP + CoA + H(+)</text>
        <dbReference type="Rhea" id="RHEA:18245"/>
        <dbReference type="ChEBI" id="CHEBI:15378"/>
        <dbReference type="ChEBI" id="CHEBI:30616"/>
        <dbReference type="ChEBI" id="CHEBI:57287"/>
        <dbReference type="ChEBI" id="CHEBI:57328"/>
        <dbReference type="ChEBI" id="CHEBI:456216"/>
        <dbReference type="EC" id="2.7.1.24"/>
    </reaction>
</comment>
<evidence type="ECO:0000256" key="2">
    <source>
        <dbReference type="ARBA" id="ARBA00022741"/>
    </source>
</evidence>
<evidence type="ECO:0000256" key="5">
    <source>
        <dbReference type="HAMAP-Rule" id="MF_00376"/>
    </source>
</evidence>
<keyword evidence="5" id="KW-0963">Cytoplasm</keyword>
<dbReference type="UniPathway" id="UPA00241">
    <property type="reaction ID" value="UER00356"/>
</dbReference>
<dbReference type="EC" id="2.7.1.24" evidence="5 6"/>
<protein>
    <recommendedName>
        <fullName evidence="5 6">Dephospho-CoA kinase</fullName>
        <ecNumber evidence="5 6">2.7.1.24</ecNumber>
    </recommendedName>
    <alternativeName>
        <fullName evidence="5">Dephosphocoenzyme A kinase</fullName>
    </alternativeName>
</protein>
<dbReference type="GO" id="GO:0015937">
    <property type="term" value="P:coenzyme A biosynthetic process"/>
    <property type="evidence" value="ECO:0007669"/>
    <property type="project" value="UniProtKB-UniRule"/>
</dbReference>
<dbReference type="GO" id="GO:0004140">
    <property type="term" value="F:dephospho-CoA kinase activity"/>
    <property type="evidence" value="ECO:0007669"/>
    <property type="project" value="UniProtKB-UniRule"/>
</dbReference>
<dbReference type="OrthoDB" id="9812943at2"/>
<keyword evidence="5 7" id="KW-0418">Kinase</keyword>
<reference evidence="8" key="1">
    <citation type="journal article" date="2018" name="Front. Microbiol.">
        <title>Genome-Based Analysis Reveals the Taxonomy and Diversity of the Family Idiomarinaceae.</title>
        <authorList>
            <person name="Liu Y."/>
            <person name="Lai Q."/>
            <person name="Shao Z."/>
        </authorList>
    </citation>
    <scope>NUCLEOTIDE SEQUENCE [LARGE SCALE GENOMIC DNA]</scope>
    <source>
        <strain evidence="8">CVS-6</strain>
    </source>
</reference>
<accession>A0A432YP22</accession>
<evidence type="ECO:0000313" key="8">
    <source>
        <dbReference type="Proteomes" id="UP000288259"/>
    </source>
</evidence>
<dbReference type="NCBIfam" id="TIGR00152">
    <property type="entry name" value="dephospho-CoA kinase"/>
    <property type="match status" value="1"/>
</dbReference>
<sequence>MMWVLGLTGGIGSGKTTVSDLFAQHGIKVVDADVIARHIMDKGGKALSAVGERYGKEALLESGELNRAWLREKIFAEPDEKQWLNDLTHPLIREQILAALEAADSPYVILSAPLLVENNLTKYCNRVLVVDVSEETQRQRTLQRDNVSAEQVEQILRSQASREERLAAADDIINNEGKPDTLPAQVRELHEKYLGYAKDAEDVKNAKNAELKTKEDR</sequence>
<dbReference type="Gene3D" id="3.40.50.300">
    <property type="entry name" value="P-loop containing nucleotide triphosphate hydrolases"/>
    <property type="match status" value="1"/>
</dbReference>
<evidence type="ECO:0000313" key="7">
    <source>
        <dbReference type="EMBL" id="RUO62658.1"/>
    </source>
</evidence>
<gene>
    <name evidence="5" type="primary">coaE</name>
    <name evidence="7" type="ORF">CWI71_03405</name>
</gene>
<dbReference type="Pfam" id="PF01121">
    <property type="entry name" value="CoaE"/>
    <property type="match status" value="1"/>
</dbReference>
<name>A0A432YP22_9GAMM</name>
<organism evidence="7 8">
    <name type="scientific">Pseudidiomarina insulisalsae</name>
    <dbReference type="NCBI Taxonomy" id="575789"/>
    <lineage>
        <taxon>Bacteria</taxon>
        <taxon>Pseudomonadati</taxon>
        <taxon>Pseudomonadota</taxon>
        <taxon>Gammaproteobacteria</taxon>
        <taxon>Alteromonadales</taxon>
        <taxon>Idiomarinaceae</taxon>
        <taxon>Pseudidiomarina</taxon>
    </lineage>
</organism>
<proteinExistence type="inferred from homology"/>
<dbReference type="PANTHER" id="PTHR10695">
    <property type="entry name" value="DEPHOSPHO-COA KINASE-RELATED"/>
    <property type="match status" value="1"/>
</dbReference>
<dbReference type="RefSeq" id="WP_126754022.1">
    <property type="nucleotide sequence ID" value="NZ_PIPY01000003.1"/>
</dbReference>
<evidence type="ECO:0000256" key="6">
    <source>
        <dbReference type="NCBIfam" id="TIGR00152"/>
    </source>
</evidence>
<evidence type="ECO:0000256" key="3">
    <source>
        <dbReference type="ARBA" id="ARBA00022840"/>
    </source>
</evidence>
<keyword evidence="3 5" id="KW-0067">ATP-binding</keyword>
<dbReference type="Proteomes" id="UP000288259">
    <property type="component" value="Unassembled WGS sequence"/>
</dbReference>
<comment type="function">
    <text evidence="5">Catalyzes the phosphorylation of the 3'-hydroxyl group of dephosphocoenzyme A to form coenzyme A.</text>
</comment>
<evidence type="ECO:0000256" key="4">
    <source>
        <dbReference type="ARBA" id="ARBA00022993"/>
    </source>
</evidence>
<keyword evidence="4 5" id="KW-0173">Coenzyme A biosynthesis</keyword>
<comment type="pathway">
    <text evidence="5">Cofactor biosynthesis; coenzyme A biosynthesis; CoA from (R)-pantothenate: step 5/5.</text>
</comment>
<comment type="subcellular location">
    <subcellularLocation>
        <location evidence="5">Cytoplasm</location>
    </subcellularLocation>
</comment>
<dbReference type="CDD" id="cd02022">
    <property type="entry name" value="DPCK"/>
    <property type="match status" value="1"/>
</dbReference>
<dbReference type="AlphaFoldDB" id="A0A432YP22"/>
<keyword evidence="2 5" id="KW-0547">Nucleotide-binding</keyword>
<dbReference type="SUPFAM" id="SSF52540">
    <property type="entry name" value="P-loop containing nucleoside triphosphate hydrolases"/>
    <property type="match status" value="1"/>
</dbReference>
<dbReference type="GO" id="GO:0005737">
    <property type="term" value="C:cytoplasm"/>
    <property type="evidence" value="ECO:0007669"/>
    <property type="project" value="UniProtKB-SubCell"/>
</dbReference>
<dbReference type="HAMAP" id="MF_00376">
    <property type="entry name" value="Dephospho_CoA_kinase"/>
    <property type="match status" value="1"/>
</dbReference>
<comment type="similarity">
    <text evidence="1 5">Belongs to the CoaE family.</text>
</comment>
<keyword evidence="5" id="KW-0808">Transferase</keyword>
<comment type="caution">
    <text evidence="7">The sequence shown here is derived from an EMBL/GenBank/DDBJ whole genome shotgun (WGS) entry which is preliminary data.</text>
</comment>
<keyword evidence="8" id="KW-1185">Reference proteome</keyword>
<dbReference type="PANTHER" id="PTHR10695:SF46">
    <property type="entry name" value="BIFUNCTIONAL COENZYME A SYNTHASE-RELATED"/>
    <property type="match status" value="1"/>
</dbReference>
<dbReference type="GO" id="GO:0005524">
    <property type="term" value="F:ATP binding"/>
    <property type="evidence" value="ECO:0007669"/>
    <property type="project" value="UniProtKB-UniRule"/>
</dbReference>
<dbReference type="PROSITE" id="PS51219">
    <property type="entry name" value="DPCK"/>
    <property type="match status" value="1"/>
</dbReference>
<feature type="binding site" evidence="5">
    <location>
        <begin position="12"/>
        <end position="17"/>
    </location>
    <ligand>
        <name>ATP</name>
        <dbReference type="ChEBI" id="CHEBI:30616"/>
    </ligand>
</feature>
<evidence type="ECO:0000256" key="1">
    <source>
        <dbReference type="ARBA" id="ARBA00009018"/>
    </source>
</evidence>
<dbReference type="EMBL" id="PIPY01000003">
    <property type="protein sequence ID" value="RUO62658.1"/>
    <property type="molecule type" value="Genomic_DNA"/>
</dbReference>
<dbReference type="InterPro" id="IPR027417">
    <property type="entry name" value="P-loop_NTPase"/>
</dbReference>
<dbReference type="InterPro" id="IPR001977">
    <property type="entry name" value="Depp_CoAkinase"/>
</dbReference>